<accession>A0A7C8MJV3</accession>
<name>A0A7C8MJV3_9PLEO</name>
<dbReference type="InterPro" id="IPR046670">
    <property type="entry name" value="DUF6540"/>
</dbReference>
<dbReference type="Proteomes" id="UP000481861">
    <property type="component" value="Unassembled WGS sequence"/>
</dbReference>
<keyword evidence="2" id="KW-1185">Reference proteome</keyword>
<dbReference type="AlphaFoldDB" id="A0A7C8MJV3"/>
<gene>
    <name evidence="1" type="ORF">BDV95DRAFT_481496</name>
</gene>
<reference evidence="1 2" key="1">
    <citation type="submission" date="2020-01" db="EMBL/GenBank/DDBJ databases">
        <authorList>
            <consortium name="DOE Joint Genome Institute"/>
            <person name="Haridas S."/>
            <person name="Albert R."/>
            <person name="Binder M."/>
            <person name="Bloem J."/>
            <person name="Labutti K."/>
            <person name="Salamov A."/>
            <person name="Andreopoulos B."/>
            <person name="Baker S.E."/>
            <person name="Barry K."/>
            <person name="Bills G."/>
            <person name="Bluhm B.H."/>
            <person name="Cannon C."/>
            <person name="Castanera R."/>
            <person name="Culley D.E."/>
            <person name="Daum C."/>
            <person name="Ezra D."/>
            <person name="Gonzalez J.B."/>
            <person name="Henrissat B."/>
            <person name="Kuo A."/>
            <person name="Liang C."/>
            <person name="Lipzen A."/>
            <person name="Lutzoni F."/>
            <person name="Magnuson J."/>
            <person name="Mondo S."/>
            <person name="Nolan M."/>
            <person name="Ohm R."/>
            <person name="Pangilinan J."/>
            <person name="Park H.-J.H."/>
            <person name="Ramirez L."/>
            <person name="Alfaro M."/>
            <person name="Sun H."/>
            <person name="Tritt A."/>
            <person name="Yoshinaga Y."/>
            <person name="Zwiers L.-H.L."/>
            <person name="Turgeon B.G."/>
            <person name="Goodwin S.B."/>
            <person name="Spatafora J.W."/>
            <person name="Crous P.W."/>
            <person name="Grigoriev I.V."/>
        </authorList>
    </citation>
    <scope>NUCLEOTIDE SEQUENCE [LARGE SCALE GENOMIC DNA]</scope>
    <source>
        <strain evidence="1 2">CBS 611.86</strain>
    </source>
</reference>
<dbReference type="EMBL" id="JAADJZ010000002">
    <property type="protein sequence ID" value="KAF2877383.1"/>
    <property type="molecule type" value="Genomic_DNA"/>
</dbReference>
<protein>
    <submittedName>
        <fullName evidence="1">Uncharacterized protein</fullName>
    </submittedName>
</protein>
<comment type="caution">
    <text evidence="1">The sequence shown here is derived from an EMBL/GenBank/DDBJ whole genome shotgun (WGS) entry which is preliminary data.</text>
</comment>
<dbReference type="Pfam" id="PF20174">
    <property type="entry name" value="DUF6540"/>
    <property type="match status" value="1"/>
</dbReference>
<proteinExistence type="predicted"/>
<evidence type="ECO:0000313" key="1">
    <source>
        <dbReference type="EMBL" id="KAF2877383.1"/>
    </source>
</evidence>
<dbReference type="OrthoDB" id="4135672at2759"/>
<evidence type="ECO:0000313" key="2">
    <source>
        <dbReference type="Proteomes" id="UP000481861"/>
    </source>
</evidence>
<sequence>MKPGEKRYHNYIFVETQRDRSGDKIHITGNITDGYRYEKVTCGIPELDESFESREFVGAVRISDYPAMEAICRQQPVPMRPQQKWRGGGLTGGWERCKEGGSFFGEGEDVPLLFRCTEWTEDYTMPALQRSGLLQEDINAQS</sequence>
<organism evidence="1 2">
    <name type="scientific">Massariosphaeria phaeospora</name>
    <dbReference type="NCBI Taxonomy" id="100035"/>
    <lineage>
        <taxon>Eukaryota</taxon>
        <taxon>Fungi</taxon>
        <taxon>Dikarya</taxon>
        <taxon>Ascomycota</taxon>
        <taxon>Pezizomycotina</taxon>
        <taxon>Dothideomycetes</taxon>
        <taxon>Pleosporomycetidae</taxon>
        <taxon>Pleosporales</taxon>
        <taxon>Pleosporales incertae sedis</taxon>
        <taxon>Massariosphaeria</taxon>
    </lineage>
</organism>